<dbReference type="EMBL" id="MTKT01000666">
    <property type="protein sequence ID" value="OWM89646.1"/>
    <property type="molecule type" value="Genomic_DNA"/>
</dbReference>
<dbReference type="Proteomes" id="UP000197138">
    <property type="component" value="Unassembled WGS sequence"/>
</dbReference>
<protein>
    <recommendedName>
        <fullName evidence="4">Gnk2-homologous domain-containing protein</fullName>
    </recommendedName>
</protein>
<accession>A0A218XYC7</accession>
<feature type="domain" description="Gnk2-homologous" evidence="4">
    <location>
        <begin position="1"/>
        <end position="85"/>
    </location>
</feature>
<name>A0A218XYC7_PUNGR</name>
<dbReference type="Gene3D" id="3.30.430.20">
    <property type="entry name" value="Gnk2 domain, C-X8-C-X2-C motif"/>
    <property type="match status" value="1"/>
</dbReference>
<proteinExistence type="predicted"/>
<feature type="signal peptide" evidence="3">
    <location>
        <begin position="1"/>
        <end position="23"/>
    </location>
</feature>
<evidence type="ECO:0000256" key="1">
    <source>
        <dbReference type="ARBA" id="ARBA00022729"/>
    </source>
</evidence>
<gene>
    <name evidence="5" type="ORF">CDL15_Pgr024394</name>
</gene>
<sequence>MAAFGNVNVVIAIGLLFSSRVTTITQHTTDIVYGHAACNARLSDMGCNVCLNTAFNQLFEDCPPMATGAQIQFGDCRDCSRGSTSASGLQDKRMVPEAELAFEVNSVAADSQLKPLYYYSECLVLVQLLQAKSSPVGAEPIAFEGNLPRGFVGGPDTKLLKVLCNDQKDENDDRAISIVNSSLIDNTPFNGYNYYISFSSNLDFIYGYAACNGKLD</sequence>
<evidence type="ECO:0000313" key="6">
    <source>
        <dbReference type="Proteomes" id="UP000197138"/>
    </source>
</evidence>
<comment type="caution">
    <text evidence="5">The sequence shown here is derived from an EMBL/GenBank/DDBJ whole genome shotgun (WGS) entry which is preliminary data.</text>
</comment>
<evidence type="ECO:0000313" key="5">
    <source>
        <dbReference type="EMBL" id="OWM89646.1"/>
    </source>
</evidence>
<evidence type="ECO:0000256" key="2">
    <source>
        <dbReference type="ARBA" id="ARBA00022737"/>
    </source>
</evidence>
<evidence type="ECO:0000259" key="4">
    <source>
        <dbReference type="PROSITE" id="PS51473"/>
    </source>
</evidence>
<organism evidence="5 6">
    <name type="scientific">Punica granatum</name>
    <name type="common">Pomegranate</name>
    <dbReference type="NCBI Taxonomy" id="22663"/>
    <lineage>
        <taxon>Eukaryota</taxon>
        <taxon>Viridiplantae</taxon>
        <taxon>Streptophyta</taxon>
        <taxon>Embryophyta</taxon>
        <taxon>Tracheophyta</taxon>
        <taxon>Spermatophyta</taxon>
        <taxon>Magnoliopsida</taxon>
        <taxon>eudicotyledons</taxon>
        <taxon>Gunneridae</taxon>
        <taxon>Pentapetalae</taxon>
        <taxon>rosids</taxon>
        <taxon>malvids</taxon>
        <taxon>Myrtales</taxon>
        <taxon>Lythraceae</taxon>
        <taxon>Punica</taxon>
    </lineage>
</organism>
<dbReference type="AlphaFoldDB" id="A0A218XYC7"/>
<reference evidence="6" key="1">
    <citation type="journal article" date="2017" name="Plant J.">
        <title>The pomegranate (Punica granatum L.) genome and the genomics of punicalagin biosynthesis.</title>
        <authorList>
            <person name="Qin G."/>
            <person name="Xu C."/>
            <person name="Ming R."/>
            <person name="Tang H."/>
            <person name="Guyot R."/>
            <person name="Kramer E.M."/>
            <person name="Hu Y."/>
            <person name="Yi X."/>
            <person name="Qi Y."/>
            <person name="Xu X."/>
            <person name="Gao Z."/>
            <person name="Pan H."/>
            <person name="Jian J."/>
            <person name="Tian Y."/>
            <person name="Yue Z."/>
            <person name="Xu Y."/>
        </authorList>
    </citation>
    <scope>NUCLEOTIDE SEQUENCE [LARGE SCALE GENOMIC DNA]</scope>
    <source>
        <strain evidence="6">cv. Dabenzi</strain>
    </source>
</reference>
<dbReference type="InterPro" id="IPR038408">
    <property type="entry name" value="GNK2_sf"/>
</dbReference>
<feature type="chain" id="PRO_5013211029" description="Gnk2-homologous domain-containing protein" evidence="3">
    <location>
        <begin position="24"/>
        <end position="216"/>
    </location>
</feature>
<dbReference type="PROSITE" id="PS51473">
    <property type="entry name" value="GNK2"/>
    <property type="match status" value="1"/>
</dbReference>
<dbReference type="CDD" id="cd23509">
    <property type="entry name" value="Gnk2-like"/>
    <property type="match status" value="1"/>
</dbReference>
<keyword evidence="2" id="KW-0677">Repeat</keyword>
<dbReference type="InterPro" id="IPR002902">
    <property type="entry name" value="GNK2"/>
</dbReference>
<evidence type="ECO:0000256" key="3">
    <source>
        <dbReference type="SAM" id="SignalP"/>
    </source>
</evidence>
<keyword evidence="1 3" id="KW-0732">Signal</keyword>